<dbReference type="InterPro" id="IPR009057">
    <property type="entry name" value="Homeodomain-like_sf"/>
</dbReference>
<dbReference type="OrthoDB" id="551907at2759"/>
<dbReference type="FunFam" id="1.10.10.60:FF:000002">
    <property type="entry name" value="Myb family transcription factor"/>
    <property type="match status" value="1"/>
</dbReference>
<evidence type="ECO:0000259" key="6">
    <source>
        <dbReference type="PROSITE" id="PS51294"/>
    </source>
</evidence>
<dbReference type="NCBIfam" id="TIGR01557">
    <property type="entry name" value="myb_SHAQKYF"/>
    <property type="match status" value="1"/>
</dbReference>
<dbReference type="AlphaFoldDB" id="A0A811S2X4"/>
<name>A0A811S2X4_9POAL</name>
<keyword evidence="8" id="KW-1185">Reference proteome</keyword>
<evidence type="ECO:0000256" key="1">
    <source>
        <dbReference type="ARBA" id="ARBA00023015"/>
    </source>
</evidence>
<keyword evidence="4" id="KW-0539">Nucleus</keyword>
<proteinExistence type="predicted"/>
<dbReference type="GO" id="GO:0003677">
    <property type="term" value="F:DNA binding"/>
    <property type="evidence" value="ECO:0007669"/>
    <property type="project" value="UniProtKB-KW"/>
</dbReference>
<feature type="domain" description="HTH myb-type" evidence="6">
    <location>
        <begin position="14"/>
        <end position="74"/>
    </location>
</feature>
<keyword evidence="3" id="KW-0804">Transcription</keyword>
<dbReference type="EMBL" id="CAJGYO010000018">
    <property type="protein sequence ID" value="CAD6335889.1"/>
    <property type="molecule type" value="Genomic_DNA"/>
</dbReference>
<dbReference type="Gene3D" id="1.10.10.60">
    <property type="entry name" value="Homeodomain-like"/>
    <property type="match status" value="1"/>
</dbReference>
<keyword evidence="2" id="KW-0238">DNA-binding</keyword>
<evidence type="ECO:0000313" key="7">
    <source>
        <dbReference type="EMBL" id="CAD6335889.1"/>
    </source>
</evidence>
<dbReference type="PROSITE" id="PS51294">
    <property type="entry name" value="HTH_MYB"/>
    <property type="match status" value="1"/>
</dbReference>
<dbReference type="SUPFAM" id="SSF46689">
    <property type="entry name" value="Homeodomain-like"/>
    <property type="match status" value="1"/>
</dbReference>
<evidence type="ECO:0000256" key="3">
    <source>
        <dbReference type="ARBA" id="ARBA00023163"/>
    </source>
</evidence>
<gene>
    <name evidence="7" type="ORF">NCGR_LOCUS59987</name>
</gene>
<dbReference type="PANTHER" id="PTHR31314:SF113">
    <property type="entry name" value="MYB FAMILY TRANSCRIPTION FACTOR MPH1"/>
    <property type="match status" value="1"/>
</dbReference>
<comment type="caution">
    <text evidence="7">The sequence shown here is derived from an EMBL/GenBank/DDBJ whole genome shotgun (WGS) entry which is preliminary data.</text>
</comment>
<dbReference type="InterPro" id="IPR046955">
    <property type="entry name" value="PHR1-like"/>
</dbReference>
<dbReference type="InterPro" id="IPR006447">
    <property type="entry name" value="Myb_dom_plants"/>
</dbReference>
<evidence type="ECO:0000256" key="5">
    <source>
        <dbReference type="SAM" id="MobiDB-lite"/>
    </source>
</evidence>
<dbReference type="PANTHER" id="PTHR31314">
    <property type="entry name" value="MYB FAMILY TRANSCRIPTION FACTOR PHL7-LIKE"/>
    <property type="match status" value="1"/>
</dbReference>
<evidence type="ECO:0000256" key="4">
    <source>
        <dbReference type="ARBA" id="ARBA00023242"/>
    </source>
</evidence>
<dbReference type="Pfam" id="PF00249">
    <property type="entry name" value="Myb_DNA-binding"/>
    <property type="match status" value="1"/>
</dbReference>
<reference evidence="7" key="1">
    <citation type="submission" date="2020-10" db="EMBL/GenBank/DDBJ databases">
        <authorList>
            <person name="Han B."/>
            <person name="Lu T."/>
            <person name="Zhao Q."/>
            <person name="Huang X."/>
            <person name="Zhao Y."/>
        </authorList>
    </citation>
    <scope>NUCLEOTIDE SEQUENCE</scope>
</reference>
<keyword evidence="1" id="KW-0805">Transcription regulation</keyword>
<dbReference type="Proteomes" id="UP000604825">
    <property type="component" value="Unassembled WGS sequence"/>
</dbReference>
<evidence type="ECO:0000256" key="2">
    <source>
        <dbReference type="ARBA" id="ARBA00023125"/>
    </source>
</evidence>
<dbReference type="InterPro" id="IPR001005">
    <property type="entry name" value="SANT/Myb"/>
</dbReference>
<feature type="region of interest" description="Disordered" evidence="5">
    <location>
        <begin position="70"/>
        <end position="90"/>
    </location>
</feature>
<accession>A0A811S2X4</accession>
<sequence length="253" mass="28207">MRGFERKGVRQYNRSEVPRMRWTEELHRQFVEAVECLGGQDKATPKRILQLMGLKGVSISHIKSHLQMYRSSSSSSSSTHHQSSLQKLTSTAASNSKRVFLSREDHCVYASQDGNTTASSDKNIYTTMLHGCSHSSPYQIIPSLEEVFRSCWEQRRGRVPWNSNVLTTEKEIRPSHTKKSEKQHTGCDLTLSIGQWEDAASSDDADGSSSISEELLLPARPAAGARRVASVKEEESKPAALNLDLTISSSWLA</sequence>
<dbReference type="GO" id="GO:0003700">
    <property type="term" value="F:DNA-binding transcription factor activity"/>
    <property type="evidence" value="ECO:0007669"/>
    <property type="project" value="InterPro"/>
</dbReference>
<organism evidence="7 8">
    <name type="scientific">Miscanthus lutarioriparius</name>
    <dbReference type="NCBI Taxonomy" id="422564"/>
    <lineage>
        <taxon>Eukaryota</taxon>
        <taxon>Viridiplantae</taxon>
        <taxon>Streptophyta</taxon>
        <taxon>Embryophyta</taxon>
        <taxon>Tracheophyta</taxon>
        <taxon>Spermatophyta</taxon>
        <taxon>Magnoliopsida</taxon>
        <taxon>Liliopsida</taxon>
        <taxon>Poales</taxon>
        <taxon>Poaceae</taxon>
        <taxon>PACMAD clade</taxon>
        <taxon>Panicoideae</taxon>
        <taxon>Andropogonodae</taxon>
        <taxon>Andropogoneae</taxon>
        <taxon>Saccharinae</taxon>
        <taxon>Miscanthus</taxon>
    </lineage>
</organism>
<protein>
    <recommendedName>
        <fullName evidence="6">HTH myb-type domain-containing protein</fullName>
    </recommendedName>
</protein>
<feature type="compositionally biased region" description="Low complexity" evidence="5">
    <location>
        <begin position="71"/>
        <end position="84"/>
    </location>
</feature>
<evidence type="ECO:0000313" key="8">
    <source>
        <dbReference type="Proteomes" id="UP000604825"/>
    </source>
</evidence>
<dbReference type="InterPro" id="IPR017930">
    <property type="entry name" value="Myb_dom"/>
</dbReference>